<accession>A0A6A4UXS6</accession>
<feature type="transmembrane region" description="Helical" evidence="10">
    <location>
        <begin position="89"/>
        <end position="108"/>
    </location>
</feature>
<organism evidence="11 12">
    <name type="scientific">Amphibalanus amphitrite</name>
    <name type="common">Striped barnacle</name>
    <name type="synonym">Balanus amphitrite</name>
    <dbReference type="NCBI Taxonomy" id="1232801"/>
    <lineage>
        <taxon>Eukaryota</taxon>
        <taxon>Metazoa</taxon>
        <taxon>Ecdysozoa</taxon>
        <taxon>Arthropoda</taxon>
        <taxon>Crustacea</taxon>
        <taxon>Multicrustacea</taxon>
        <taxon>Cirripedia</taxon>
        <taxon>Thoracica</taxon>
        <taxon>Thoracicalcarea</taxon>
        <taxon>Balanomorpha</taxon>
        <taxon>Balanoidea</taxon>
        <taxon>Balanidae</taxon>
        <taxon>Amphibalaninae</taxon>
        <taxon>Amphibalanus</taxon>
    </lineage>
</organism>
<keyword evidence="8" id="KW-0807">Transducer</keyword>
<keyword evidence="5" id="KW-0297">G-protein coupled receptor</keyword>
<dbReference type="PANTHER" id="PTHR24228:SF74">
    <property type="entry name" value="G-PROTEIN COUPLED RECEPTORS FAMILY 1 PROFILE DOMAIN-CONTAINING PROTEIN"/>
    <property type="match status" value="1"/>
</dbReference>
<evidence type="ECO:0000313" key="11">
    <source>
        <dbReference type="EMBL" id="KAF0286683.1"/>
    </source>
</evidence>
<keyword evidence="2" id="KW-1003">Cell membrane</keyword>
<evidence type="ECO:0000313" key="12">
    <source>
        <dbReference type="Proteomes" id="UP000440578"/>
    </source>
</evidence>
<evidence type="ECO:0000256" key="3">
    <source>
        <dbReference type="ARBA" id="ARBA00022692"/>
    </source>
</evidence>
<feature type="compositionally biased region" description="Polar residues" evidence="9">
    <location>
        <begin position="316"/>
        <end position="330"/>
    </location>
</feature>
<keyword evidence="7" id="KW-0675">Receptor</keyword>
<dbReference type="InterPro" id="IPR000276">
    <property type="entry name" value="GPCR_Rhodpsn"/>
</dbReference>
<name>A0A6A4UXS6_AMPAM</name>
<dbReference type="GO" id="GO:0005886">
    <property type="term" value="C:plasma membrane"/>
    <property type="evidence" value="ECO:0007669"/>
    <property type="project" value="UniProtKB-SubCell"/>
</dbReference>
<proteinExistence type="predicted"/>
<feature type="transmembrane region" description="Helical" evidence="10">
    <location>
        <begin position="140"/>
        <end position="164"/>
    </location>
</feature>
<dbReference type="PRINTS" id="PR00237">
    <property type="entry name" value="GPCRRHODOPSN"/>
</dbReference>
<dbReference type="PANTHER" id="PTHR24228">
    <property type="entry name" value="B2 BRADYKININ RECEPTOR/ANGIOTENSIN II RECEPTOR"/>
    <property type="match status" value="1"/>
</dbReference>
<evidence type="ECO:0000256" key="4">
    <source>
        <dbReference type="ARBA" id="ARBA00022989"/>
    </source>
</evidence>
<protein>
    <recommendedName>
        <fullName evidence="13">G-protein coupled receptors family 1 profile domain-containing protein</fullName>
    </recommendedName>
</protein>
<evidence type="ECO:0008006" key="13">
    <source>
        <dbReference type="Google" id="ProtNLM"/>
    </source>
</evidence>
<keyword evidence="3 10" id="KW-0812">Transmembrane</keyword>
<dbReference type="CDD" id="cd00637">
    <property type="entry name" value="7tm_classA_rhodopsin-like"/>
    <property type="match status" value="1"/>
</dbReference>
<comment type="subcellular location">
    <subcellularLocation>
        <location evidence="1">Cell membrane</location>
        <topology evidence="1">Multi-pass membrane protein</topology>
    </subcellularLocation>
</comment>
<gene>
    <name evidence="11" type="ORF">FJT64_014838</name>
</gene>
<dbReference type="SUPFAM" id="SSF81321">
    <property type="entry name" value="Family A G protein-coupled receptor-like"/>
    <property type="match status" value="1"/>
</dbReference>
<feature type="transmembrane region" description="Helical" evidence="10">
    <location>
        <begin position="59"/>
        <end position="77"/>
    </location>
</feature>
<keyword evidence="6 10" id="KW-0472">Membrane</keyword>
<dbReference type="Gene3D" id="1.20.1070.10">
    <property type="entry name" value="Rhodopsin 7-helix transmembrane proteins"/>
    <property type="match status" value="1"/>
</dbReference>
<feature type="compositionally biased region" description="Low complexity" evidence="9">
    <location>
        <begin position="265"/>
        <end position="283"/>
    </location>
</feature>
<evidence type="ECO:0000256" key="7">
    <source>
        <dbReference type="ARBA" id="ARBA00023170"/>
    </source>
</evidence>
<feature type="compositionally biased region" description="Basic residues" evidence="9">
    <location>
        <begin position="173"/>
        <end position="189"/>
    </location>
</feature>
<keyword evidence="4 10" id="KW-1133">Transmembrane helix</keyword>
<feature type="transmembrane region" description="Helical" evidence="10">
    <location>
        <begin position="416"/>
        <end position="440"/>
    </location>
</feature>
<comment type="caution">
    <text evidence="11">The sequence shown here is derived from an EMBL/GenBank/DDBJ whole genome shotgun (WGS) entry which is preliminary data.</text>
</comment>
<feature type="transmembrane region" description="Helical" evidence="10">
    <location>
        <begin position="12"/>
        <end position="39"/>
    </location>
</feature>
<feature type="region of interest" description="Disordered" evidence="9">
    <location>
        <begin position="245"/>
        <end position="343"/>
    </location>
</feature>
<evidence type="ECO:0000256" key="8">
    <source>
        <dbReference type="ARBA" id="ARBA00023224"/>
    </source>
</evidence>
<reference evidence="11 12" key="1">
    <citation type="submission" date="2019-07" db="EMBL/GenBank/DDBJ databases">
        <title>Draft genome assembly of a fouling barnacle, Amphibalanus amphitrite (Darwin, 1854): The first reference genome for Thecostraca.</title>
        <authorList>
            <person name="Kim W."/>
        </authorList>
    </citation>
    <scope>NUCLEOTIDE SEQUENCE [LARGE SCALE GENOMIC DNA]</scope>
    <source>
        <strain evidence="11">SNU_AA5</strain>
        <tissue evidence="11">Soma without cirri and trophi</tissue>
    </source>
</reference>
<sequence length="458" mass="48328">MLTLYRTRKLHTLMNSLVAFMCLTNLPLCLSTGLTPYLINHRAQALCRLRHGAMEVSHCGAFVTVVLITVLRYLMVVHNRRFAPSRANVLRALAAPLLVAAARNLPLFDDMYAKCGDTFGHTTDGFVIVVNRPATTSTPMLIGLVVLYSVGLLLMALCHARILVATVSSRRRLRAHRRTGRRHSLRRPKVPSVWSLQVGDGNRPAQTADRASAEKGAQRAAANGGGDGGSGEAAVPWWRCATLTRLGSPSRPRLPPVEEVDAATASGRGPAPPAVGGRTGAVPDTGLRNRANGSAAAGGGASSGAGGVEHSISAADGTNNPAPSTNTSASEAGPSSGCGRTPAGSLTLRADRLTAYGARPGAPPAAVAGPRRRVDVVASAALLCCMAVYVLAYAPFVAFIVAERRLSCVLLPPLRIVSWLLFNCSVGLTAVLSPLTFVIFNGEFRRAFRRTCYATVRR</sequence>
<evidence type="ECO:0000256" key="9">
    <source>
        <dbReference type="SAM" id="MobiDB-lite"/>
    </source>
</evidence>
<dbReference type="AlphaFoldDB" id="A0A6A4UXS6"/>
<dbReference type="EMBL" id="VIIS01002236">
    <property type="protein sequence ID" value="KAF0286683.1"/>
    <property type="molecule type" value="Genomic_DNA"/>
</dbReference>
<evidence type="ECO:0000256" key="1">
    <source>
        <dbReference type="ARBA" id="ARBA00004651"/>
    </source>
</evidence>
<dbReference type="GO" id="GO:0004930">
    <property type="term" value="F:G protein-coupled receptor activity"/>
    <property type="evidence" value="ECO:0007669"/>
    <property type="project" value="UniProtKB-KW"/>
</dbReference>
<evidence type="ECO:0000256" key="6">
    <source>
        <dbReference type="ARBA" id="ARBA00023136"/>
    </source>
</evidence>
<feature type="transmembrane region" description="Helical" evidence="10">
    <location>
        <begin position="376"/>
        <end position="396"/>
    </location>
</feature>
<dbReference type="Proteomes" id="UP000440578">
    <property type="component" value="Unassembled WGS sequence"/>
</dbReference>
<feature type="region of interest" description="Disordered" evidence="9">
    <location>
        <begin position="173"/>
        <end position="231"/>
    </location>
</feature>
<evidence type="ECO:0000256" key="5">
    <source>
        <dbReference type="ARBA" id="ARBA00023040"/>
    </source>
</evidence>
<keyword evidence="12" id="KW-1185">Reference proteome</keyword>
<feature type="compositionally biased region" description="Gly residues" evidence="9">
    <location>
        <begin position="296"/>
        <end position="307"/>
    </location>
</feature>
<evidence type="ECO:0000256" key="10">
    <source>
        <dbReference type="SAM" id="Phobius"/>
    </source>
</evidence>
<evidence type="ECO:0000256" key="2">
    <source>
        <dbReference type="ARBA" id="ARBA00022475"/>
    </source>
</evidence>